<evidence type="ECO:0000256" key="2">
    <source>
        <dbReference type="SAM" id="SignalP"/>
    </source>
</evidence>
<accession>A0A6J2TM66</accession>
<dbReference type="AlphaFoldDB" id="A0A6J2TM66"/>
<dbReference type="Proteomes" id="UP000504634">
    <property type="component" value="Unplaced"/>
</dbReference>
<feature type="domain" description="EGF-like" evidence="3">
    <location>
        <begin position="568"/>
        <end position="609"/>
    </location>
</feature>
<feature type="domain" description="EGF-like" evidence="3">
    <location>
        <begin position="874"/>
        <end position="905"/>
    </location>
</feature>
<feature type="domain" description="EGF-like" evidence="3">
    <location>
        <begin position="288"/>
        <end position="320"/>
    </location>
</feature>
<proteinExistence type="predicted"/>
<dbReference type="OrthoDB" id="10060424at2759"/>
<evidence type="ECO:0000313" key="5">
    <source>
        <dbReference type="RefSeq" id="XP_030377144.1"/>
    </source>
</evidence>
<feature type="domain" description="EGF-like" evidence="3">
    <location>
        <begin position="1007"/>
        <end position="1041"/>
    </location>
</feature>
<feature type="domain" description="EGF-like" evidence="3">
    <location>
        <begin position="972"/>
        <end position="1005"/>
    </location>
</feature>
<sequence length="1043" mass="114795">MSALLRSLVRQTALLVLWLCLARQLRTEALELQLHEQQLQQQLEQQYLLQQQQLQHQQHQQQLHNYQRRHTTTTTTRRPLRRTGGLAVPMRGIYPPKCWREVPAVFFQYDKDVKIVGNSTINPGFNVIEVCCKGWQRYEYDWSRCVPDCGDKCHEHGFCLPGGRCQCFDEFVLNHRNVCVPTCPLGCPHGQCYLNGTCVCQRGYELDGSRKFCQPQCNQTCGHNEVCDAPGKCVCAEGYARGLRDSTALGCQPICIPDCGYGHCVGPNQCECFPGYEKRINGTSCQSACYMRCENGFCANSTTCVCQNGYRYDMNTTTCLPDCGEDCENGVCISPGICRCFNGYVRNGPKCEAVCERGCGFYGKCIAPNLCGCALLPGRFDSYQRCEQGFCSAKGRCRCMEGKTRFIDKCLSPDTVTTYASMNPPRANSSLIHEFDLLLGRYFILGGTQLPSYYWWQNCAIVGVTIAPLVVLLLLLPSASPIPQFWKLNALNERALFELETRSSMSSGICYKEVMYVCKIFPQPHEPSSILLSRGNTMDPELRLRIISYCCEGYVRNADASSMKCEPTCSEECSNGICTAPDVCECYPGTERRGGRSRFPGTALSAVCPSSIRSGTALLEFNNNKILSAPDIIWRRARSMRSSFKPIWLLPLALALMALCGNTTAQYKTAGIKTRQPPSGNLQLHAAGNASEEGQLYHGYASYTPAETYQGGNHDGAALYGHYVQPSLPRGTPAPQVFDPTAEFINKTREAMASGVCFKEVPTASLVHSSADKFVGNGTSPDMSRIQVCCEGYERNPHVYRRCEPICADDCPNGICTAPNTCVCMPGHVRNHEGKCISTCPLGCGNGVCDDENECRCRAGYKLDPSSRQYCRPDCQPGCAHGQCVAPNKCACLEGYRLTASGTCEPKCDNCENGGCTAPGHCSCNTGYLKVSGVCEPICTKPCENGRCIAPDTCECTSGFDYDQRTAKCTPHCDLPCLNGVCEGQNRCACNAGYIQDEHQRNICQPHCPQGCPNGFCSAPNFCICKPGFIKSGIKGRQTCLPV</sequence>
<feature type="chain" id="PRO_5027036022" evidence="2">
    <location>
        <begin position="30"/>
        <end position="1043"/>
    </location>
</feature>
<evidence type="ECO:0000259" key="3">
    <source>
        <dbReference type="SMART" id="SM00181"/>
    </source>
</evidence>
<name>A0A6J2TM66_DROLE</name>
<dbReference type="SMART" id="SM00181">
    <property type="entry name" value="EGF"/>
    <property type="match status" value="15"/>
</dbReference>
<evidence type="ECO:0000313" key="4">
    <source>
        <dbReference type="Proteomes" id="UP000504634"/>
    </source>
</evidence>
<dbReference type="RefSeq" id="XP_030377144.1">
    <property type="nucleotide sequence ID" value="XM_030521284.1"/>
</dbReference>
<evidence type="ECO:0000256" key="1">
    <source>
        <dbReference type="SAM" id="MobiDB-lite"/>
    </source>
</evidence>
<feature type="region of interest" description="Disordered" evidence="1">
    <location>
        <begin position="61"/>
        <end position="80"/>
    </location>
</feature>
<dbReference type="InterPro" id="IPR053255">
    <property type="entry name" value="EGF-like_domain"/>
</dbReference>
<feature type="signal peptide" evidence="2">
    <location>
        <begin position="1"/>
        <end position="29"/>
    </location>
</feature>
<organism evidence="4 5">
    <name type="scientific">Drosophila lebanonensis</name>
    <name type="common">Fruit fly</name>
    <name type="synonym">Scaptodrosophila lebanonensis</name>
    <dbReference type="NCBI Taxonomy" id="7225"/>
    <lineage>
        <taxon>Eukaryota</taxon>
        <taxon>Metazoa</taxon>
        <taxon>Ecdysozoa</taxon>
        <taxon>Arthropoda</taxon>
        <taxon>Hexapoda</taxon>
        <taxon>Insecta</taxon>
        <taxon>Pterygota</taxon>
        <taxon>Neoptera</taxon>
        <taxon>Endopterygota</taxon>
        <taxon>Diptera</taxon>
        <taxon>Brachycera</taxon>
        <taxon>Muscomorpha</taxon>
        <taxon>Ephydroidea</taxon>
        <taxon>Drosophilidae</taxon>
        <taxon>Scaptodrosophila</taxon>
    </lineage>
</organism>
<feature type="domain" description="EGF-like" evidence="3">
    <location>
        <begin position="322"/>
        <end position="352"/>
    </location>
</feature>
<feature type="domain" description="EGF-like" evidence="3">
    <location>
        <begin position="254"/>
        <end position="286"/>
    </location>
</feature>
<dbReference type="PANTHER" id="PTHR24047">
    <property type="entry name" value="FI01909P-RELATED"/>
    <property type="match status" value="1"/>
</dbReference>
<protein>
    <submittedName>
        <fullName evidence="5">Uncharacterized protein LOC115626033</fullName>
    </submittedName>
</protein>
<dbReference type="PANTHER" id="PTHR24047:SF32">
    <property type="entry name" value="FI01909P-RELATED"/>
    <property type="match status" value="1"/>
</dbReference>
<keyword evidence="2" id="KW-0732">Signal</keyword>
<dbReference type="FunFam" id="2.10.25.10:FF:000701">
    <property type="entry name" value="tenascin isoform X1"/>
    <property type="match status" value="1"/>
</dbReference>
<feature type="domain" description="EGF-like" evidence="3">
    <location>
        <begin position="372"/>
        <end position="411"/>
    </location>
</feature>
<dbReference type="InterPro" id="IPR000742">
    <property type="entry name" value="EGF"/>
</dbReference>
<feature type="domain" description="EGF-like" evidence="3">
    <location>
        <begin position="182"/>
        <end position="214"/>
    </location>
</feature>
<feature type="domain" description="EGF-like" evidence="3">
    <location>
        <begin position="907"/>
        <end position="936"/>
    </location>
</feature>
<dbReference type="Gene3D" id="2.10.25.10">
    <property type="entry name" value="Laminin"/>
    <property type="match status" value="11"/>
</dbReference>
<feature type="domain" description="EGF-like" evidence="3">
    <location>
        <begin position="148"/>
        <end position="180"/>
    </location>
</feature>
<reference evidence="5" key="1">
    <citation type="submission" date="2025-08" db="UniProtKB">
        <authorList>
            <consortium name="RefSeq"/>
        </authorList>
    </citation>
    <scope>IDENTIFICATION</scope>
    <source>
        <strain evidence="5">11010-0011.00</strain>
        <tissue evidence="5">Whole body</tissue>
    </source>
</reference>
<feature type="domain" description="EGF-like" evidence="3">
    <location>
        <begin position="216"/>
        <end position="252"/>
    </location>
</feature>
<feature type="domain" description="EGF-like" evidence="3">
    <location>
        <begin position="806"/>
        <end position="837"/>
    </location>
</feature>
<keyword evidence="4" id="KW-1185">Reference proteome</keyword>
<gene>
    <name evidence="5" type="primary">LOC115626033</name>
</gene>
<feature type="domain" description="EGF-like" evidence="3">
    <location>
        <begin position="839"/>
        <end position="872"/>
    </location>
</feature>
<feature type="domain" description="EGF-like" evidence="3">
    <location>
        <begin position="938"/>
        <end position="970"/>
    </location>
</feature>
<dbReference type="GeneID" id="115626033"/>